<evidence type="ECO:0000313" key="3">
    <source>
        <dbReference type="Proteomes" id="UP000230069"/>
    </source>
</evidence>
<proteinExistence type="predicted"/>
<feature type="region of interest" description="Disordered" evidence="1">
    <location>
        <begin position="1"/>
        <end position="22"/>
    </location>
</feature>
<protein>
    <submittedName>
        <fullName evidence="2">Uncharacterized protein</fullName>
    </submittedName>
</protein>
<dbReference type="EMBL" id="KZ305026">
    <property type="protein sequence ID" value="PIA54084.1"/>
    <property type="molecule type" value="Genomic_DNA"/>
</dbReference>
<keyword evidence="3" id="KW-1185">Reference proteome</keyword>
<evidence type="ECO:0000256" key="1">
    <source>
        <dbReference type="SAM" id="MobiDB-lite"/>
    </source>
</evidence>
<evidence type="ECO:0000313" key="2">
    <source>
        <dbReference type="EMBL" id="PIA54084.1"/>
    </source>
</evidence>
<dbReference type="AlphaFoldDB" id="A0A2G5EE94"/>
<gene>
    <name evidence="2" type="ORF">AQUCO_00900573v1</name>
</gene>
<accession>A0A2G5EE94</accession>
<dbReference type="OrthoDB" id="2020720at2759"/>
<name>A0A2G5EE94_AQUCA</name>
<organism evidence="2 3">
    <name type="scientific">Aquilegia coerulea</name>
    <name type="common">Rocky mountain columbine</name>
    <dbReference type="NCBI Taxonomy" id="218851"/>
    <lineage>
        <taxon>Eukaryota</taxon>
        <taxon>Viridiplantae</taxon>
        <taxon>Streptophyta</taxon>
        <taxon>Embryophyta</taxon>
        <taxon>Tracheophyta</taxon>
        <taxon>Spermatophyta</taxon>
        <taxon>Magnoliopsida</taxon>
        <taxon>Ranunculales</taxon>
        <taxon>Ranunculaceae</taxon>
        <taxon>Thalictroideae</taxon>
        <taxon>Aquilegia</taxon>
    </lineage>
</organism>
<dbReference type="Proteomes" id="UP000230069">
    <property type="component" value="Unassembled WGS sequence"/>
</dbReference>
<reference evidence="2 3" key="1">
    <citation type="submission" date="2017-09" db="EMBL/GenBank/DDBJ databases">
        <title>WGS assembly of Aquilegia coerulea Goldsmith.</title>
        <authorList>
            <person name="Hodges S."/>
            <person name="Kramer E."/>
            <person name="Nordborg M."/>
            <person name="Tomkins J."/>
            <person name="Borevitz J."/>
            <person name="Derieg N."/>
            <person name="Yan J."/>
            <person name="Mihaltcheva S."/>
            <person name="Hayes R.D."/>
            <person name="Rokhsar D."/>
        </authorList>
    </citation>
    <scope>NUCLEOTIDE SEQUENCE [LARGE SCALE GENOMIC DNA]</scope>
    <source>
        <strain evidence="3">cv. Goldsmith</strain>
    </source>
</reference>
<dbReference type="InParanoid" id="A0A2G5EE94"/>
<sequence length="89" mass="10086">MSSIARASTAYAEKHQGGSPSTQDIMFIHCNLLTVMYCICRTKYRISLKCSTSNLPEYNSNCPQNLIKLKPNKRSLQQSRDSSSESQMY</sequence>